<sequence length="239" mass="27222">MAFMQLQTSANNWPPLPTLPENPSLLTRLRIGLQTLQVLKVEPTNPAWGALFYDSVELGRCADMARQFSRHTEGRRLLADKPSLSGGELDLDALEKLPEGTFGHTFARYYREKGLQPILTLSPPKNDAEYIAKRLRETHDFIHLVTGYGTDVMGEMEVQAFALGNLHLRTSLVILLNTARELPQHIPDFDTGVYLRRLWAAFRRGADSRQLASFRWEDHWETPMKLLGEQLVAPAEEWN</sequence>
<keyword evidence="2" id="KW-1185">Reference proteome</keyword>
<reference evidence="1 2" key="1">
    <citation type="submission" date="2018-08" db="EMBL/GenBank/DDBJ databases">
        <title>Genomic Encyclopedia of Archaeal and Bacterial Type Strains, Phase II (KMG-II): from individual species to whole genera.</title>
        <authorList>
            <person name="Goeker M."/>
        </authorList>
    </citation>
    <scope>NUCLEOTIDE SEQUENCE [LARGE SCALE GENOMIC DNA]</scope>
    <source>
        <strain evidence="1 2">DSM 2261</strain>
    </source>
</reference>
<dbReference type="Pfam" id="PF05019">
    <property type="entry name" value="Coq4"/>
    <property type="match status" value="1"/>
</dbReference>
<dbReference type="EMBL" id="QUMU01000016">
    <property type="protein sequence ID" value="REG23537.1"/>
    <property type="molecule type" value="Genomic_DNA"/>
</dbReference>
<protein>
    <submittedName>
        <fullName evidence="1">Ubiquinone biosynthesis protein COQ4</fullName>
    </submittedName>
</protein>
<organism evidence="1 2">
    <name type="scientific">Archangium gephyra</name>
    <dbReference type="NCBI Taxonomy" id="48"/>
    <lineage>
        <taxon>Bacteria</taxon>
        <taxon>Pseudomonadati</taxon>
        <taxon>Myxococcota</taxon>
        <taxon>Myxococcia</taxon>
        <taxon>Myxococcales</taxon>
        <taxon>Cystobacterineae</taxon>
        <taxon>Archangiaceae</taxon>
        <taxon>Archangium</taxon>
    </lineage>
</organism>
<name>A0ABX9JP40_9BACT</name>
<dbReference type="PANTHER" id="PTHR12922">
    <property type="entry name" value="UBIQUINONE BIOSYNTHESIS PROTEIN"/>
    <property type="match status" value="1"/>
</dbReference>
<evidence type="ECO:0000313" key="2">
    <source>
        <dbReference type="Proteomes" id="UP000256345"/>
    </source>
</evidence>
<gene>
    <name evidence="1" type="ORF">ATI61_1165</name>
</gene>
<dbReference type="InterPro" id="IPR007715">
    <property type="entry name" value="Coq4"/>
</dbReference>
<comment type="caution">
    <text evidence="1">The sequence shown here is derived from an EMBL/GenBank/DDBJ whole genome shotgun (WGS) entry which is preliminary data.</text>
</comment>
<accession>A0ABX9JP40</accession>
<keyword evidence="1" id="KW-0830">Ubiquinone</keyword>
<evidence type="ECO:0000313" key="1">
    <source>
        <dbReference type="EMBL" id="REG23537.1"/>
    </source>
</evidence>
<dbReference type="RefSeq" id="WP_245682604.1">
    <property type="nucleotide sequence ID" value="NZ_CP011509.1"/>
</dbReference>
<dbReference type="PANTHER" id="PTHR12922:SF7">
    <property type="entry name" value="UBIQUINONE BIOSYNTHESIS PROTEIN COQ4 HOMOLOG, MITOCHONDRIAL"/>
    <property type="match status" value="1"/>
</dbReference>
<proteinExistence type="predicted"/>
<dbReference type="Proteomes" id="UP000256345">
    <property type="component" value="Unassembled WGS sequence"/>
</dbReference>